<dbReference type="Gene3D" id="3.30.460.40">
    <property type="match status" value="1"/>
</dbReference>
<dbReference type="RefSeq" id="WP_198060414.1">
    <property type="nucleotide sequence ID" value="NZ_CP065856.1"/>
</dbReference>
<gene>
    <name evidence="1" type="ORF">I7X12_12525</name>
</gene>
<keyword evidence="2" id="KW-1185">Reference proteome</keyword>
<reference evidence="1 2" key="1">
    <citation type="submission" date="2020-12" db="EMBL/GenBank/DDBJ databases">
        <title>Halosimplex halophilum sp. nov. and Halosimplex salinum sp. nov., two new members of the genus Halosimplex.</title>
        <authorList>
            <person name="Cui H.L."/>
        </authorList>
    </citation>
    <scope>NUCLEOTIDE SEQUENCE [LARGE SCALE GENOMIC DNA]</scope>
    <source>
        <strain evidence="1 2">YGH94</strain>
    </source>
</reference>
<dbReference type="KEGG" id="hlt:I7X12_12525"/>
<dbReference type="InterPro" id="IPR043519">
    <property type="entry name" value="NT_sf"/>
</dbReference>
<evidence type="ECO:0000313" key="2">
    <source>
        <dbReference type="Proteomes" id="UP000595001"/>
    </source>
</evidence>
<organism evidence="1 2">
    <name type="scientific">Halosimplex litoreum</name>
    <dbReference type="NCBI Taxonomy" id="1198301"/>
    <lineage>
        <taxon>Archaea</taxon>
        <taxon>Methanobacteriati</taxon>
        <taxon>Methanobacteriota</taxon>
        <taxon>Stenosarchaea group</taxon>
        <taxon>Halobacteria</taxon>
        <taxon>Halobacteriales</taxon>
        <taxon>Haloarculaceae</taxon>
        <taxon>Halosimplex</taxon>
    </lineage>
</organism>
<protein>
    <recommendedName>
        <fullName evidence="3">Nucleotidyl transferase AbiEii toxin, Type IV TA system</fullName>
    </recommendedName>
</protein>
<dbReference type="SUPFAM" id="SSF81301">
    <property type="entry name" value="Nucleotidyltransferase"/>
    <property type="match status" value="1"/>
</dbReference>
<proteinExistence type="predicted"/>
<dbReference type="EMBL" id="CP065856">
    <property type="protein sequence ID" value="QPV61584.1"/>
    <property type="molecule type" value="Genomic_DNA"/>
</dbReference>
<evidence type="ECO:0008006" key="3">
    <source>
        <dbReference type="Google" id="ProtNLM"/>
    </source>
</evidence>
<name>A0A7T3KU18_9EURY</name>
<dbReference type="AlphaFoldDB" id="A0A7T3KU18"/>
<sequence length="231" mass="25959">MSFGNRSDALIELLEDLTESDHRYVLVGGYAVSAFNARFSTDLDIVVAPDTKAEFVAFLEAHEFEETDSHAKRWFYDTEVIEYEKRLAPQQPIGFDLLVNGLGCRQTEAQWSFDYLHDHSQEREVSGGTVATTARVIDGAVLVAAKLHSGRETDLRDVLAVAEEIDLETVTPHLHRGDEDALRVQLEWGLEILESDDLKHGYRSDFGASAVSTETVTALKQYLSEQVERLR</sequence>
<evidence type="ECO:0000313" key="1">
    <source>
        <dbReference type="EMBL" id="QPV61584.1"/>
    </source>
</evidence>
<accession>A0A7T3KU18</accession>
<dbReference type="GeneID" id="60589332"/>
<dbReference type="OrthoDB" id="165795at2157"/>
<dbReference type="Proteomes" id="UP000595001">
    <property type="component" value="Chromosome"/>
</dbReference>